<dbReference type="AlphaFoldDB" id="A0AAV4PE82"/>
<feature type="region of interest" description="Disordered" evidence="1">
    <location>
        <begin position="1"/>
        <end position="22"/>
    </location>
</feature>
<sequence>GGSIVVSRCLAPPQKPRSTRRRRLVTVVTRYCRTRPTAAKWQ</sequence>
<accession>A0AAV4PE82</accession>
<evidence type="ECO:0000313" key="3">
    <source>
        <dbReference type="Proteomes" id="UP001054945"/>
    </source>
</evidence>
<evidence type="ECO:0000256" key="1">
    <source>
        <dbReference type="SAM" id="MobiDB-lite"/>
    </source>
</evidence>
<proteinExistence type="predicted"/>
<organism evidence="2 3">
    <name type="scientific">Caerostris extrusa</name>
    <name type="common">Bark spider</name>
    <name type="synonym">Caerostris bankana</name>
    <dbReference type="NCBI Taxonomy" id="172846"/>
    <lineage>
        <taxon>Eukaryota</taxon>
        <taxon>Metazoa</taxon>
        <taxon>Ecdysozoa</taxon>
        <taxon>Arthropoda</taxon>
        <taxon>Chelicerata</taxon>
        <taxon>Arachnida</taxon>
        <taxon>Araneae</taxon>
        <taxon>Araneomorphae</taxon>
        <taxon>Entelegynae</taxon>
        <taxon>Araneoidea</taxon>
        <taxon>Araneidae</taxon>
        <taxon>Caerostris</taxon>
    </lineage>
</organism>
<feature type="non-terminal residue" evidence="2">
    <location>
        <position position="1"/>
    </location>
</feature>
<name>A0AAV4PE82_CAEEX</name>
<reference evidence="2 3" key="1">
    <citation type="submission" date="2021-06" db="EMBL/GenBank/DDBJ databases">
        <title>Caerostris extrusa draft genome.</title>
        <authorList>
            <person name="Kono N."/>
            <person name="Arakawa K."/>
        </authorList>
    </citation>
    <scope>NUCLEOTIDE SEQUENCE [LARGE SCALE GENOMIC DNA]</scope>
</reference>
<keyword evidence="3" id="KW-1185">Reference proteome</keyword>
<gene>
    <name evidence="2" type="ORF">CEXT_696171</name>
</gene>
<dbReference type="Proteomes" id="UP001054945">
    <property type="component" value="Unassembled WGS sequence"/>
</dbReference>
<protein>
    <submittedName>
        <fullName evidence="2">Uncharacterized protein</fullName>
    </submittedName>
</protein>
<comment type="caution">
    <text evidence="2">The sequence shown here is derived from an EMBL/GenBank/DDBJ whole genome shotgun (WGS) entry which is preliminary data.</text>
</comment>
<dbReference type="EMBL" id="BPLR01004503">
    <property type="protein sequence ID" value="GIX95379.1"/>
    <property type="molecule type" value="Genomic_DNA"/>
</dbReference>
<evidence type="ECO:0000313" key="2">
    <source>
        <dbReference type="EMBL" id="GIX95379.1"/>
    </source>
</evidence>